<evidence type="ECO:0000256" key="1">
    <source>
        <dbReference type="SAM" id="MobiDB-lite"/>
    </source>
</evidence>
<gene>
    <name evidence="4" type="ORF">D3872_12545</name>
</gene>
<feature type="compositionally biased region" description="Basic and acidic residues" evidence="1">
    <location>
        <begin position="156"/>
        <end position="170"/>
    </location>
</feature>
<feature type="region of interest" description="Disordered" evidence="1">
    <location>
        <begin position="399"/>
        <end position="424"/>
    </location>
</feature>
<proteinExistence type="predicted"/>
<keyword evidence="5" id="KW-1185">Reference proteome</keyword>
<dbReference type="AlphaFoldDB" id="A0A418XSX4"/>
<feature type="domain" description="Antibacterial effector protein Tle3 C-terminal" evidence="2">
    <location>
        <begin position="632"/>
        <end position="775"/>
    </location>
</feature>
<evidence type="ECO:0000313" key="4">
    <source>
        <dbReference type="EMBL" id="RJG15727.1"/>
    </source>
</evidence>
<feature type="domain" description="T6SS Tle3 phospholipase effector alpha/beta" evidence="3">
    <location>
        <begin position="56"/>
        <end position="389"/>
    </location>
</feature>
<dbReference type="Gene3D" id="3.40.50.1820">
    <property type="entry name" value="alpha/beta hydrolase"/>
    <property type="match status" value="1"/>
</dbReference>
<dbReference type="SUPFAM" id="SSF53474">
    <property type="entry name" value="alpha/beta-Hydrolases"/>
    <property type="match status" value="1"/>
</dbReference>
<organism evidence="4 5">
    <name type="scientific">Massilia cavernae</name>
    <dbReference type="NCBI Taxonomy" id="2320864"/>
    <lineage>
        <taxon>Bacteria</taxon>
        <taxon>Pseudomonadati</taxon>
        <taxon>Pseudomonadota</taxon>
        <taxon>Betaproteobacteria</taxon>
        <taxon>Burkholderiales</taxon>
        <taxon>Oxalobacteraceae</taxon>
        <taxon>Telluria group</taxon>
        <taxon>Massilia</taxon>
    </lineage>
</organism>
<comment type="caution">
    <text evidence="4">The sequence shown here is derived from an EMBL/GenBank/DDBJ whole genome shotgun (WGS) entry which is preliminary data.</text>
</comment>
<dbReference type="InterPro" id="IPR056221">
    <property type="entry name" value="Tle3_ab_dom"/>
</dbReference>
<dbReference type="EMBL" id="QYUP01000113">
    <property type="protein sequence ID" value="RJG15727.1"/>
    <property type="molecule type" value="Genomic_DNA"/>
</dbReference>
<dbReference type="InterPro" id="IPR021692">
    <property type="entry name" value="Tle3_C"/>
</dbReference>
<dbReference type="InterPro" id="IPR029058">
    <property type="entry name" value="AB_hydrolase_fold"/>
</dbReference>
<name>A0A418XSX4_9BURK</name>
<evidence type="ECO:0000259" key="3">
    <source>
        <dbReference type="Pfam" id="PF24322"/>
    </source>
</evidence>
<feature type="region of interest" description="Disordered" evidence="1">
    <location>
        <begin position="151"/>
        <end position="183"/>
    </location>
</feature>
<dbReference type="OrthoDB" id="8829067at2"/>
<dbReference type="Proteomes" id="UP000284006">
    <property type="component" value="Unassembled WGS sequence"/>
</dbReference>
<dbReference type="Pfam" id="PF24322">
    <property type="entry name" value="Tle3"/>
    <property type="match status" value="1"/>
</dbReference>
<sequence>MRCISRMSGFCRKRSNDTAKGGRMVYPRIPYSIGQGTSILQSDRRSDKTVDVKPNLPCNVIVIHGVNDVGTSFCAVEQGLCTGLDVRLHGTQPGRQGRFVPAKYRMPTAEDKNKVEPDPDAVFFKRAADSNTHSPVIPFYWGFRETKAHAGTKNGQRTDRFGNRLDKDLSKGGGPFGNATSTLPDMWNRGLSAPADVGGDPVRPLLSAPGRMYMVLAAKRLAALIAMIRDYDPNEVVNIVAHSQGCMVSLLAQAFLLDQGARPADTLILTHPPYSLEEGTSMLFDLLETLSGGTDSAMEGHYDAINSRQTFDARLRTLVNIVHGVAAKKHTTPAFAALTDHGKHYGMVGAKWSAGADRDNRGKVYLYFCPEDMTVALDNIKGIGWQGVPDFMSGTALPKSNTSEQRVMRGDSVPPPQTQKHARKPLEELGRSFFQRVFTSKKRVDAGRKTSAPVLVGQSPHDFALRTEGEDDHAHVASANRGQRANHEEAAWPLEPGRWDFLQSEDDKRDGIRTINGEALRVSVSADLRGTGQIDPKNIPKDSVQAKLPVSAQGPCEEVDPIDAAIAITSGSGLKVWRENCPDPSGAVRRPGTPQKLSLPECQAVEARYNKEKNLDGLGANGRRKILEVVRYPDGTVQALVQESPDEARKRWQHEVSPKSFHGSIIGSAKNHSNVTAYDIAIGGGQASSDPNFYAYLCAVADWRLQSNPQAPNRQSIMRWKAFVSKFKAYWDVETVARKNLIDGNAHYYSTGELPACIPPLQAVLPSLVVCETMQGVRTARASSPKVTGGKKVGA</sequence>
<evidence type="ECO:0000313" key="5">
    <source>
        <dbReference type="Proteomes" id="UP000284006"/>
    </source>
</evidence>
<dbReference type="Pfam" id="PF11678">
    <property type="entry name" value="Tle3_C"/>
    <property type="match status" value="1"/>
</dbReference>
<reference evidence="4 5" key="1">
    <citation type="submission" date="2018-09" db="EMBL/GenBank/DDBJ databases">
        <authorList>
            <person name="Zhu H."/>
        </authorList>
    </citation>
    <scope>NUCLEOTIDE SEQUENCE [LARGE SCALE GENOMIC DNA]</scope>
    <source>
        <strain evidence="4 5">K1S02-61</strain>
    </source>
</reference>
<protein>
    <submittedName>
        <fullName evidence="4">DUF3274 domain-containing protein</fullName>
    </submittedName>
</protein>
<evidence type="ECO:0000259" key="2">
    <source>
        <dbReference type="Pfam" id="PF11678"/>
    </source>
</evidence>
<accession>A0A418XSX4</accession>